<sequence>MTKTEVNFSNPLYFKTLLVPILLVWPIIILTLIIYMYNIVVAIGDKRQGIIQHFREYAPEVNVSVSGRQGKLDAKKKTAPPAITVHIMKANTIRHGTTLKNNEKMSLRRSMQLRIRGDRVVIKARPGTLLVPKISPLPS</sequence>
<keyword evidence="1" id="KW-0472">Membrane</keyword>
<keyword evidence="3" id="KW-1185">Reference proteome</keyword>
<reference evidence="2 3" key="1">
    <citation type="journal article" date="2021" name="Elife">
        <title>Chloroplast acquisition without the gene transfer in kleptoplastic sea slugs, Plakobranchus ocellatus.</title>
        <authorList>
            <person name="Maeda T."/>
            <person name="Takahashi S."/>
            <person name="Yoshida T."/>
            <person name="Shimamura S."/>
            <person name="Takaki Y."/>
            <person name="Nagai Y."/>
            <person name="Toyoda A."/>
            <person name="Suzuki Y."/>
            <person name="Arimoto A."/>
            <person name="Ishii H."/>
            <person name="Satoh N."/>
            <person name="Nishiyama T."/>
            <person name="Hasebe M."/>
            <person name="Maruyama T."/>
            <person name="Minagawa J."/>
            <person name="Obokata J."/>
            <person name="Shigenobu S."/>
        </authorList>
    </citation>
    <scope>NUCLEOTIDE SEQUENCE [LARGE SCALE GENOMIC DNA]</scope>
</reference>
<dbReference type="Proteomes" id="UP000735302">
    <property type="component" value="Unassembled WGS sequence"/>
</dbReference>
<keyword evidence="1" id="KW-1133">Transmembrane helix</keyword>
<accession>A0AAV4B6X4</accession>
<name>A0AAV4B6X4_9GAST</name>
<dbReference type="AlphaFoldDB" id="A0AAV4B6X4"/>
<protein>
    <submittedName>
        <fullName evidence="2">Uncharacterized protein</fullName>
    </submittedName>
</protein>
<feature type="transmembrane region" description="Helical" evidence="1">
    <location>
        <begin position="12"/>
        <end position="37"/>
    </location>
</feature>
<organism evidence="2 3">
    <name type="scientific">Plakobranchus ocellatus</name>
    <dbReference type="NCBI Taxonomy" id="259542"/>
    <lineage>
        <taxon>Eukaryota</taxon>
        <taxon>Metazoa</taxon>
        <taxon>Spiralia</taxon>
        <taxon>Lophotrochozoa</taxon>
        <taxon>Mollusca</taxon>
        <taxon>Gastropoda</taxon>
        <taxon>Heterobranchia</taxon>
        <taxon>Euthyneura</taxon>
        <taxon>Panpulmonata</taxon>
        <taxon>Sacoglossa</taxon>
        <taxon>Placobranchoidea</taxon>
        <taxon>Plakobranchidae</taxon>
        <taxon>Plakobranchus</taxon>
    </lineage>
</organism>
<dbReference type="EMBL" id="BLXT01004605">
    <property type="protein sequence ID" value="GFO15368.1"/>
    <property type="molecule type" value="Genomic_DNA"/>
</dbReference>
<evidence type="ECO:0000256" key="1">
    <source>
        <dbReference type="SAM" id="Phobius"/>
    </source>
</evidence>
<evidence type="ECO:0000313" key="3">
    <source>
        <dbReference type="Proteomes" id="UP000735302"/>
    </source>
</evidence>
<evidence type="ECO:0000313" key="2">
    <source>
        <dbReference type="EMBL" id="GFO15368.1"/>
    </source>
</evidence>
<proteinExistence type="predicted"/>
<gene>
    <name evidence="2" type="ORF">PoB_004187300</name>
</gene>
<comment type="caution">
    <text evidence="2">The sequence shown here is derived from an EMBL/GenBank/DDBJ whole genome shotgun (WGS) entry which is preliminary data.</text>
</comment>
<keyword evidence="1" id="KW-0812">Transmembrane</keyword>